<organism evidence="2 3">
    <name type="scientific">Nesidiocoris tenuis</name>
    <dbReference type="NCBI Taxonomy" id="355587"/>
    <lineage>
        <taxon>Eukaryota</taxon>
        <taxon>Metazoa</taxon>
        <taxon>Ecdysozoa</taxon>
        <taxon>Arthropoda</taxon>
        <taxon>Hexapoda</taxon>
        <taxon>Insecta</taxon>
        <taxon>Pterygota</taxon>
        <taxon>Neoptera</taxon>
        <taxon>Paraneoptera</taxon>
        <taxon>Hemiptera</taxon>
        <taxon>Heteroptera</taxon>
        <taxon>Panheteroptera</taxon>
        <taxon>Cimicomorpha</taxon>
        <taxon>Miridae</taxon>
        <taxon>Dicyphina</taxon>
        <taxon>Nesidiocoris</taxon>
    </lineage>
</organism>
<proteinExistence type="predicted"/>
<feature type="transmembrane region" description="Helical" evidence="1">
    <location>
        <begin position="131"/>
        <end position="151"/>
    </location>
</feature>
<sequence length="414" mass="47201">MSGNGRRLFSDDIVFAHNILNFSPMNLSNSTCRMPNFLFCALIYGICFYGAFDWYFRIFDALSDTLVASGEAAIGIYASFVTLASLTTSVISTGLNRKRIDTLKNRIETVEEFLTKNLSNRPKRGLFKLEYIKCLAILLPMIVSLTMEDIVVIHTTTKFDYQRRVLLDQALIHFFDDLSLFIVLTIVFTVNQFRFTIFAFSIAGSYSSLNDILNSATFAFPATSSFPLEVEMNFLVEKNAKIVGDVLETHDILCDISENLLSVYRYIVSASIAAIFAGLFTGLTYLEWLLRFDASTDLRYVFALGTTIVLFTVFWIFSFHHLVAKTQCCSTSVRNFSITCYNWYLKNYKFLPDDISRRIKALLAQKRETRFVVWGYLVLEKPLLGEMLGKLGAMAIVFHQCYNLGQCLPKFMIN</sequence>
<keyword evidence="1" id="KW-0472">Membrane</keyword>
<evidence type="ECO:0000313" key="2">
    <source>
        <dbReference type="EMBL" id="BES98982.1"/>
    </source>
</evidence>
<evidence type="ECO:0000256" key="1">
    <source>
        <dbReference type="SAM" id="Phobius"/>
    </source>
</evidence>
<accession>A0ABN7B3J4</accession>
<feature type="transmembrane region" description="Helical" evidence="1">
    <location>
        <begin position="76"/>
        <end position="96"/>
    </location>
</feature>
<feature type="transmembrane region" description="Helical" evidence="1">
    <location>
        <begin position="298"/>
        <end position="317"/>
    </location>
</feature>
<name>A0ABN7B3J4_9HEMI</name>
<gene>
    <name evidence="2" type="ORF">NTJ_11798</name>
</gene>
<feature type="transmembrane region" description="Helical" evidence="1">
    <location>
        <begin position="37"/>
        <end position="56"/>
    </location>
</feature>
<reference evidence="2 3" key="1">
    <citation type="submission" date="2023-09" db="EMBL/GenBank/DDBJ databases">
        <title>Nesidiocoris tenuis whole genome shotgun sequence.</title>
        <authorList>
            <person name="Shibata T."/>
            <person name="Shimoda M."/>
            <person name="Kobayashi T."/>
            <person name="Uehara T."/>
        </authorList>
    </citation>
    <scope>NUCLEOTIDE SEQUENCE [LARGE SCALE GENOMIC DNA]</scope>
    <source>
        <strain evidence="2 3">Japan</strain>
    </source>
</reference>
<keyword evidence="1" id="KW-1133">Transmembrane helix</keyword>
<evidence type="ECO:0000313" key="3">
    <source>
        <dbReference type="Proteomes" id="UP001307889"/>
    </source>
</evidence>
<feature type="transmembrane region" description="Helical" evidence="1">
    <location>
        <begin position="266"/>
        <end position="286"/>
    </location>
</feature>
<protein>
    <recommendedName>
        <fullName evidence="4">Gustatory receptor</fullName>
    </recommendedName>
</protein>
<keyword evidence="1" id="KW-0812">Transmembrane</keyword>
<keyword evidence="3" id="KW-1185">Reference proteome</keyword>
<dbReference type="EMBL" id="AP028918">
    <property type="protein sequence ID" value="BES98982.1"/>
    <property type="molecule type" value="Genomic_DNA"/>
</dbReference>
<evidence type="ECO:0008006" key="4">
    <source>
        <dbReference type="Google" id="ProtNLM"/>
    </source>
</evidence>
<dbReference type="Proteomes" id="UP001307889">
    <property type="component" value="Chromosome 10"/>
</dbReference>